<evidence type="ECO:0000256" key="1">
    <source>
        <dbReference type="ARBA" id="ARBA00009841"/>
    </source>
</evidence>
<dbReference type="AlphaFoldDB" id="A0A8H3FS03"/>
<accession>A0A8H3FS03</accession>
<name>A0A8H3FS03_9LECA</name>
<dbReference type="SUPFAM" id="SSF50249">
    <property type="entry name" value="Nucleic acid-binding proteins"/>
    <property type="match status" value="1"/>
</dbReference>
<dbReference type="InterPro" id="IPR029028">
    <property type="entry name" value="Alpha/beta_knot_MTases"/>
</dbReference>
<keyword evidence="4" id="KW-1185">Reference proteome</keyword>
<evidence type="ECO:0000256" key="2">
    <source>
        <dbReference type="SAM" id="MobiDB-lite"/>
    </source>
</evidence>
<dbReference type="Pfam" id="PF02598">
    <property type="entry name" value="Methyltrn_RNA_3"/>
    <property type="match status" value="1"/>
</dbReference>
<dbReference type="PANTHER" id="PTHR12150">
    <property type="entry name" value="CLASS IV SAM-BINDING METHYLTRANSFERASE-RELATED"/>
    <property type="match status" value="1"/>
</dbReference>
<dbReference type="Gene3D" id="3.40.1280.10">
    <property type="match status" value="1"/>
</dbReference>
<evidence type="ECO:0000313" key="3">
    <source>
        <dbReference type="EMBL" id="CAF9930042.1"/>
    </source>
</evidence>
<proteinExistence type="inferred from homology"/>
<organism evidence="3 4">
    <name type="scientific">Gomphillus americanus</name>
    <dbReference type="NCBI Taxonomy" id="1940652"/>
    <lineage>
        <taxon>Eukaryota</taxon>
        <taxon>Fungi</taxon>
        <taxon>Dikarya</taxon>
        <taxon>Ascomycota</taxon>
        <taxon>Pezizomycotina</taxon>
        <taxon>Lecanoromycetes</taxon>
        <taxon>OSLEUM clade</taxon>
        <taxon>Ostropomycetidae</taxon>
        <taxon>Ostropales</taxon>
        <taxon>Graphidaceae</taxon>
        <taxon>Gomphilloideae</taxon>
        <taxon>Gomphillus</taxon>
    </lineage>
</organism>
<feature type="compositionally biased region" description="Basic residues" evidence="2">
    <location>
        <begin position="1"/>
        <end position="11"/>
    </location>
</feature>
<dbReference type="InterPro" id="IPR029026">
    <property type="entry name" value="tRNA_m1G_MTases_N"/>
</dbReference>
<sequence>MAGTKSKKRKRDAVDEDTSKPSAIFNPTGPRKHTLSVALPGSFLNNAHSFELKTILAGQIARALAVFGVDEVVIFDDGVKDDTTDQNGDQRSSMQSTSAHDFLALLLSYLETPPHMRRRLFPMNPDLRKAGLLPSLDMPHHLRRDEWCQYREGVTLSRAEINSNRQLSPGYTSVDVGLEDLVEVEAEIPPNTRITIKFPGDITTRYESIVEAVAPSAPREQAGWYWGYEVRQASMISDVFTECPWEGGYDISIGTSERGQPIQEVLKSCLQASNGKLSIEETINGEANTSAKIKALCNYSHLLLVFGGHQGLEVALRNDSQLRGLGVEQPAELFDWWINLHPGQSSRTIRTEEAIWLGLMAFQGIVDTRSKL</sequence>
<dbReference type="CDD" id="cd18086">
    <property type="entry name" value="HsC9orf114-like"/>
    <property type="match status" value="1"/>
</dbReference>
<evidence type="ECO:0008006" key="5">
    <source>
        <dbReference type="Google" id="ProtNLM"/>
    </source>
</evidence>
<dbReference type="InterPro" id="IPR012340">
    <property type="entry name" value="NA-bd_OB-fold"/>
</dbReference>
<evidence type="ECO:0000313" key="4">
    <source>
        <dbReference type="Proteomes" id="UP000664169"/>
    </source>
</evidence>
<protein>
    <recommendedName>
        <fullName evidence="5">RNA methyltransferase</fullName>
    </recommendedName>
</protein>
<dbReference type="SUPFAM" id="SSF75217">
    <property type="entry name" value="alpha/beta knot"/>
    <property type="match status" value="1"/>
</dbReference>
<reference evidence="3" key="1">
    <citation type="submission" date="2021-03" db="EMBL/GenBank/DDBJ databases">
        <authorList>
            <person name="Tagirdzhanova G."/>
        </authorList>
    </citation>
    <scope>NUCLEOTIDE SEQUENCE</scope>
</reference>
<gene>
    <name evidence="3" type="ORF">GOMPHAMPRED_005550</name>
</gene>
<comment type="similarity">
    <text evidence="1">Belongs to the class IV-like SAM-binding methyltransferase superfamily.</text>
</comment>
<dbReference type="InterPro" id="IPR003750">
    <property type="entry name" value="Put_MeTrfase-C9orf114-like"/>
</dbReference>
<dbReference type="OrthoDB" id="361029at2759"/>
<dbReference type="EMBL" id="CAJPDQ010000034">
    <property type="protein sequence ID" value="CAF9930042.1"/>
    <property type="molecule type" value="Genomic_DNA"/>
</dbReference>
<dbReference type="Gene3D" id="2.40.50.140">
    <property type="entry name" value="Nucleic acid-binding proteins"/>
    <property type="match status" value="1"/>
</dbReference>
<dbReference type="Proteomes" id="UP000664169">
    <property type="component" value="Unassembled WGS sequence"/>
</dbReference>
<dbReference type="PANTHER" id="PTHR12150:SF13">
    <property type="entry name" value="METHYLTRANSFERASE C9ORF114-RELATED"/>
    <property type="match status" value="1"/>
</dbReference>
<comment type="caution">
    <text evidence="3">The sequence shown here is derived from an EMBL/GenBank/DDBJ whole genome shotgun (WGS) entry which is preliminary data.</text>
</comment>
<feature type="region of interest" description="Disordered" evidence="2">
    <location>
        <begin position="1"/>
        <end position="31"/>
    </location>
</feature>